<dbReference type="GO" id="GO:0009451">
    <property type="term" value="P:RNA modification"/>
    <property type="evidence" value="ECO:0007669"/>
    <property type="project" value="InterPro"/>
</dbReference>
<keyword evidence="1" id="KW-0677">Repeat</keyword>
<dbReference type="EMBL" id="GGEC01025596">
    <property type="protein sequence ID" value="MBX06080.1"/>
    <property type="molecule type" value="Transcribed_RNA"/>
</dbReference>
<dbReference type="InterPro" id="IPR011990">
    <property type="entry name" value="TPR-like_helical_dom_sf"/>
</dbReference>
<dbReference type="Pfam" id="PF13041">
    <property type="entry name" value="PPR_2"/>
    <property type="match status" value="1"/>
</dbReference>
<evidence type="ECO:0000256" key="2">
    <source>
        <dbReference type="PROSITE-ProRule" id="PRU00708"/>
    </source>
</evidence>
<dbReference type="PANTHER" id="PTHR24015">
    <property type="entry name" value="OS07G0578800 PROTEIN-RELATED"/>
    <property type="match status" value="1"/>
</dbReference>
<dbReference type="PROSITE" id="PS51375">
    <property type="entry name" value="PPR"/>
    <property type="match status" value="2"/>
</dbReference>
<name>A0A2P2KK36_RHIMU</name>
<protein>
    <submittedName>
        <fullName evidence="3">Pentatricopeptide repeat-containing protein</fullName>
    </submittedName>
</protein>
<dbReference type="Gene3D" id="1.25.40.10">
    <property type="entry name" value="Tetratricopeptide repeat domain"/>
    <property type="match status" value="2"/>
</dbReference>
<dbReference type="InterPro" id="IPR046960">
    <property type="entry name" value="PPR_At4g14850-like_plant"/>
</dbReference>
<feature type="repeat" description="PPR" evidence="2">
    <location>
        <begin position="202"/>
        <end position="236"/>
    </location>
</feature>
<evidence type="ECO:0000313" key="3">
    <source>
        <dbReference type="EMBL" id="MBX06080.1"/>
    </source>
</evidence>
<proteinExistence type="predicted"/>
<dbReference type="NCBIfam" id="TIGR00756">
    <property type="entry name" value="PPR"/>
    <property type="match status" value="4"/>
</dbReference>
<dbReference type="AlphaFoldDB" id="A0A2P2KK36"/>
<sequence length="241" mass="26689">MIIAYSLNNCPTDALHLFSSLACTDPTGMRPDYYSITCLLKSIPCSVSDYGNLLEDVHGFVLRNGLDADVSVENALIASCSKCCEVGLARKVFDRMTERDVVTWNSMIAGYSHGGFYKECKDLYTEMLNSSGFRPNGVTALSVLQACGQLNDLLFGVDVHKYVVDNGIELDINLRNAFIGLYAKCGSLDYARELFEDMSEKDGVSYSTLVSGYMLHGFVDKGVELFREMKRPGLNTWNSLI</sequence>
<organism evidence="3">
    <name type="scientific">Rhizophora mucronata</name>
    <name type="common">Asiatic mangrove</name>
    <dbReference type="NCBI Taxonomy" id="61149"/>
    <lineage>
        <taxon>Eukaryota</taxon>
        <taxon>Viridiplantae</taxon>
        <taxon>Streptophyta</taxon>
        <taxon>Embryophyta</taxon>
        <taxon>Tracheophyta</taxon>
        <taxon>Spermatophyta</taxon>
        <taxon>Magnoliopsida</taxon>
        <taxon>eudicotyledons</taxon>
        <taxon>Gunneridae</taxon>
        <taxon>Pentapetalae</taxon>
        <taxon>rosids</taxon>
        <taxon>fabids</taxon>
        <taxon>Malpighiales</taxon>
        <taxon>Rhizophoraceae</taxon>
        <taxon>Rhizophora</taxon>
    </lineage>
</organism>
<feature type="repeat" description="PPR" evidence="2">
    <location>
        <begin position="100"/>
        <end position="135"/>
    </location>
</feature>
<evidence type="ECO:0000256" key="1">
    <source>
        <dbReference type="ARBA" id="ARBA00022737"/>
    </source>
</evidence>
<dbReference type="InterPro" id="IPR002885">
    <property type="entry name" value="PPR_rpt"/>
</dbReference>
<dbReference type="Pfam" id="PF01535">
    <property type="entry name" value="PPR"/>
    <property type="match status" value="2"/>
</dbReference>
<dbReference type="FunFam" id="1.25.40.10:FF:000396">
    <property type="entry name" value="Pentatricopeptide repeat-containing protein At2g36730"/>
    <property type="match status" value="1"/>
</dbReference>
<accession>A0A2P2KK36</accession>
<dbReference type="GO" id="GO:0003723">
    <property type="term" value="F:RNA binding"/>
    <property type="evidence" value="ECO:0007669"/>
    <property type="project" value="InterPro"/>
</dbReference>
<reference evidence="3" key="1">
    <citation type="submission" date="2018-02" db="EMBL/GenBank/DDBJ databases">
        <title>Rhizophora mucronata_Transcriptome.</title>
        <authorList>
            <person name="Meera S.P."/>
            <person name="Sreeshan A."/>
            <person name="Augustine A."/>
        </authorList>
    </citation>
    <scope>NUCLEOTIDE SEQUENCE</scope>
    <source>
        <tissue evidence="3">Leaf</tissue>
    </source>
</reference>